<accession>A0A1Y2GZ03</accession>
<dbReference type="GeneID" id="33571581"/>
<keyword evidence="2" id="KW-0472">Membrane</keyword>
<evidence type="ECO:0000256" key="1">
    <source>
        <dbReference type="SAM" id="MobiDB-lite"/>
    </source>
</evidence>
<feature type="region of interest" description="Disordered" evidence="1">
    <location>
        <begin position="166"/>
        <end position="186"/>
    </location>
</feature>
<evidence type="ECO:0000256" key="2">
    <source>
        <dbReference type="SAM" id="Phobius"/>
    </source>
</evidence>
<feature type="compositionally biased region" description="Low complexity" evidence="1">
    <location>
        <begin position="61"/>
        <end position="74"/>
    </location>
</feature>
<sequence>MNTTIYASAKIMLRKVMAGVSTLIAILVFVEMIGSIRIGREQRRILKQEKRCLESAKIQENNNSNDSNTTVDGNGQDHSSGIISARGGESCERLIEKDSEGGVMVEIIRPEEVDPAMVIYDQRIMHELCQQQQQYRQQYQHYLEWMTVSALTSIQSSFKLEIPMNEPFERSTSPSSSSSPPSPSHLMASIVTIPPVAALLAPMTGSSAKMKQLFRPTAPPATASCELLITPDYNTTGDYHTLEKAALSIER</sequence>
<name>A0A1Y2GZ03_9FUNG</name>
<dbReference type="OrthoDB" id="2443737at2759"/>
<reference evidence="3 4" key="1">
    <citation type="submission" date="2016-07" db="EMBL/GenBank/DDBJ databases">
        <title>Pervasive Adenine N6-methylation of Active Genes in Fungi.</title>
        <authorList>
            <consortium name="DOE Joint Genome Institute"/>
            <person name="Mondo S.J."/>
            <person name="Dannebaum R.O."/>
            <person name="Kuo R.C."/>
            <person name="Labutti K."/>
            <person name="Haridas S."/>
            <person name="Kuo A."/>
            <person name="Salamov A."/>
            <person name="Ahrendt S.R."/>
            <person name="Lipzen A."/>
            <person name="Sullivan W."/>
            <person name="Andreopoulos W.B."/>
            <person name="Clum A."/>
            <person name="Lindquist E."/>
            <person name="Daum C."/>
            <person name="Ramamoorthy G.K."/>
            <person name="Gryganskyi A."/>
            <person name="Culley D."/>
            <person name="Magnuson J.K."/>
            <person name="James T.Y."/>
            <person name="O'Malley M.A."/>
            <person name="Stajich J.E."/>
            <person name="Spatafora J.W."/>
            <person name="Visel A."/>
            <person name="Grigoriev I.V."/>
        </authorList>
    </citation>
    <scope>NUCLEOTIDE SEQUENCE [LARGE SCALE GENOMIC DNA]</scope>
    <source>
        <strain evidence="3 4">NRRL 3116</strain>
    </source>
</reference>
<dbReference type="AlphaFoldDB" id="A0A1Y2GZ03"/>
<keyword evidence="4" id="KW-1185">Reference proteome</keyword>
<proteinExistence type="predicted"/>
<evidence type="ECO:0000313" key="4">
    <source>
        <dbReference type="Proteomes" id="UP000193648"/>
    </source>
</evidence>
<evidence type="ECO:0000313" key="3">
    <source>
        <dbReference type="EMBL" id="ORZ27539.1"/>
    </source>
</evidence>
<comment type="caution">
    <text evidence="3">The sequence shown here is derived from an EMBL/GenBank/DDBJ whole genome shotgun (WGS) entry which is preliminary data.</text>
</comment>
<keyword evidence="2" id="KW-0812">Transmembrane</keyword>
<dbReference type="Proteomes" id="UP000193648">
    <property type="component" value="Unassembled WGS sequence"/>
</dbReference>
<organism evidence="3 4">
    <name type="scientific">Lobosporangium transversale</name>
    <dbReference type="NCBI Taxonomy" id="64571"/>
    <lineage>
        <taxon>Eukaryota</taxon>
        <taxon>Fungi</taxon>
        <taxon>Fungi incertae sedis</taxon>
        <taxon>Mucoromycota</taxon>
        <taxon>Mortierellomycotina</taxon>
        <taxon>Mortierellomycetes</taxon>
        <taxon>Mortierellales</taxon>
        <taxon>Mortierellaceae</taxon>
        <taxon>Lobosporangium</taxon>
    </lineage>
</organism>
<dbReference type="RefSeq" id="XP_021885266.1">
    <property type="nucleotide sequence ID" value="XM_022029738.1"/>
</dbReference>
<feature type="region of interest" description="Disordered" evidence="1">
    <location>
        <begin position="57"/>
        <end position="84"/>
    </location>
</feature>
<dbReference type="InParanoid" id="A0A1Y2GZ03"/>
<dbReference type="EMBL" id="MCFF01000004">
    <property type="protein sequence ID" value="ORZ27539.1"/>
    <property type="molecule type" value="Genomic_DNA"/>
</dbReference>
<keyword evidence="2" id="KW-1133">Transmembrane helix</keyword>
<feature type="transmembrane region" description="Helical" evidence="2">
    <location>
        <begin position="16"/>
        <end position="38"/>
    </location>
</feature>
<protein>
    <submittedName>
        <fullName evidence="3">Uncharacterized protein</fullName>
    </submittedName>
</protein>
<gene>
    <name evidence="3" type="ORF">BCR41DRAFT_419291</name>
</gene>